<evidence type="ECO:0000313" key="3">
    <source>
        <dbReference type="Proteomes" id="UP001177140"/>
    </source>
</evidence>
<proteinExistence type="predicted"/>
<dbReference type="PANTHER" id="PTHR31676">
    <property type="entry name" value="T31J12.3 PROTEIN-RELATED"/>
    <property type="match status" value="1"/>
</dbReference>
<accession>A0AA41VP13</accession>
<dbReference type="EMBL" id="JAJJMA010261942">
    <property type="protein sequence ID" value="MCL7044778.1"/>
    <property type="molecule type" value="Genomic_DNA"/>
</dbReference>
<reference evidence="2" key="1">
    <citation type="submission" date="2022-03" db="EMBL/GenBank/DDBJ databases">
        <title>A functionally conserved STORR gene fusion in Papaver species that diverged 16.8 million years ago.</title>
        <authorList>
            <person name="Catania T."/>
        </authorList>
    </citation>
    <scope>NUCLEOTIDE SEQUENCE</scope>
    <source>
        <strain evidence="2">S-191538</strain>
    </source>
</reference>
<evidence type="ECO:0000256" key="1">
    <source>
        <dbReference type="SAM" id="SignalP"/>
    </source>
</evidence>
<gene>
    <name evidence="2" type="ORF">MKW94_024180</name>
</gene>
<keyword evidence="3" id="KW-1185">Reference proteome</keyword>
<dbReference type="Proteomes" id="UP001177140">
    <property type="component" value="Unassembled WGS sequence"/>
</dbReference>
<dbReference type="InterPro" id="IPR036758">
    <property type="entry name" value="At5g01610-like"/>
</dbReference>
<dbReference type="InterPro" id="IPR007493">
    <property type="entry name" value="DUF538"/>
</dbReference>
<dbReference type="Gene3D" id="2.30.240.10">
    <property type="entry name" value="At5g01610-like"/>
    <property type="match status" value="1"/>
</dbReference>
<dbReference type="AlphaFoldDB" id="A0AA41VP13"/>
<dbReference type="Pfam" id="PF04398">
    <property type="entry name" value="DUF538"/>
    <property type="match status" value="1"/>
</dbReference>
<keyword evidence="1" id="KW-0732">Signal</keyword>
<name>A0AA41VP13_PAPNU</name>
<organism evidence="2 3">
    <name type="scientific">Papaver nudicaule</name>
    <name type="common">Iceland poppy</name>
    <dbReference type="NCBI Taxonomy" id="74823"/>
    <lineage>
        <taxon>Eukaryota</taxon>
        <taxon>Viridiplantae</taxon>
        <taxon>Streptophyta</taxon>
        <taxon>Embryophyta</taxon>
        <taxon>Tracheophyta</taxon>
        <taxon>Spermatophyta</taxon>
        <taxon>Magnoliopsida</taxon>
        <taxon>Ranunculales</taxon>
        <taxon>Papaveraceae</taxon>
        <taxon>Papaveroideae</taxon>
        <taxon>Papaver</taxon>
    </lineage>
</organism>
<protein>
    <submittedName>
        <fullName evidence="2">Uncharacterized protein</fullName>
    </submittedName>
</protein>
<feature type="chain" id="PRO_5041322473" evidence="1">
    <location>
        <begin position="20"/>
        <end position="158"/>
    </location>
</feature>
<evidence type="ECO:0000313" key="2">
    <source>
        <dbReference type="EMBL" id="MCL7044778.1"/>
    </source>
</evidence>
<sequence length="158" mass="17470">MKTLTLLSFFFLLVLNSYSSMGSSAGGAPTAYEMLESFNFPKGILPEGVKGYVLHEDNRFEVDLGRECKFQVEENGYYLHYQKKITGSVEFGSLKNLKGVSVKILFIWVGISEVFNKGNGDLEFFVGPVSASFPVSNFDEKPECGSHLGNNNQLVSDS</sequence>
<dbReference type="SUPFAM" id="SSF141562">
    <property type="entry name" value="At5g01610-like"/>
    <property type="match status" value="1"/>
</dbReference>
<dbReference type="PANTHER" id="PTHR31676:SF27">
    <property type="entry name" value="EXPRESSED PROTEIN"/>
    <property type="match status" value="1"/>
</dbReference>
<comment type="caution">
    <text evidence="2">The sequence shown here is derived from an EMBL/GenBank/DDBJ whole genome shotgun (WGS) entry which is preliminary data.</text>
</comment>
<feature type="signal peptide" evidence="1">
    <location>
        <begin position="1"/>
        <end position="19"/>
    </location>
</feature>